<reference evidence="2" key="1">
    <citation type="submission" date="2020-03" db="EMBL/GenBank/DDBJ databases">
        <title>Draft Genome Sequence of Cylindrodendrum hubeiense.</title>
        <authorList>
            <person name="Buettner E."/>
            <person name="Kellner H."/>
        </authorList>
    </citation>
    <scope>NUCLEOTIDE SEQUENCE</scope>
    <source>
        <strain evidence="2">IHI 201604</strain>
    </source>
</reference>
<feature type="region of interest" description="Disordered" evidence="1">
    <location>
        <begin position="147"/>
        <end position="183"/>
    </location>
</feature>
<dbReference type="PANTHER" id="PTHR38167">
    <property type="entry name" value="C2H2-TYPE DOMAIN-CONTAINING PROTEIN"/>
    <property type="match status" value="1"/>
</dbReference>
<gene>
    <name evidence="2" type="ORF">G7Z17_g3395</name>
</gene>
<name>A0A9P5HB00_9HYPO</name>
<accession>A0A9P5HB00</accession>
<proteinExistence type="predicted"/>
<keyword evidence="3" id="KW-1185">Reference proteome</keyword>
<dbReference type="EMBL" id="JAANBB010000041">
    <property type="protein sequence ID" value="KAF7553798.1"/>
    <property type="molecule type" value="Genomic_DNA"/>
</dbReference>
<evidence type="ECO:0008006" key="4">
    <source>
        <dbReference type="Google" id="ProtNLM"/>
    </source>
</evidence>
<comment type="caution">
    <text evidence="2">The sequence shown here is derived from an EMBL/GenBank/DDBJ whole genome shotgun (WGS) entry which is preliminary data.</text>
</comment>
<organism evidence="2 3">
    <name type="scientific">Cylindrodendrum hubeiense</name>
    <dbReference type="NCBI Taxonomy" id="595255"/>
    <lineage>
        <taxon>Eukaryota</taxon>
        <taxon>Fungi</taxon>
        <taxon>Dikarya</taxon>
        <taxon>Ascomycota</taxon>
        <taxon>Pezizomycotina</taxon>
        <taxon>Sordariomycetes</taxon>
        <taxon>Hypocreomycetidae</taxon>
        <taxon>Hypocreales</taxon>
        <taxon>Nectriaceae</taxon>
        <taxon>Cylindrodendrum</taxon>
    </lineage>
</organism>
<dbReference type="Proteomes" id="UP000722485">
    <property type="component" value="Unassembled WGS sequence"/>
</dbReference>
<dbReference type="OrthoDB" id="5422613at2759"/>
<protein>
    <recommendedName>
        <fullName evidence="4">C2H2-type domain-containing protein</fullName>
    </recommendedName>
</protein>
<evidence type="ECO:0000313" key="3">
    <source>
        <dbReference type="Proteomes" id="UP000722485"/>
    </source>
</evidence>
<feature type="compositionally biased region" description="Acidic residues" evidence="1">
    <location>
        <begin position="164"/>
        <end position="183"/>
    </location>
</feature>
<evidence type="ECO:0000313" key="2">
    <source>
        <dbReference type="EMBL" id="KAF7553798.1"/>
    </source>
</evidence>
<evidence type="ECO:0000256" key="1">
    <source>
        <dbReference type="SAM" id="MobiDB-lite"/>
    </source>
</evidence>
<dbReference type="AlphaFoldDB" id="A0A9P5HB00"/>
<dbReference type="PANTHER" id="PTHR38167:SF1">
    <property type="entry name" value="C2H2-TYPE DOMAIN-CONTAINING PROTEIN"/>
    <property type="match status" value="1"/>
</dbReference>
<sequence length="183" mass="20038">MDPSLSQSAIDQLVRAPEHQIRAILLALCDDGDVSRLALKHFAAVRSFDDEATGRKRKAVGDLFVCVQCDSPFSEEDNADGACQYHSGSLALDFETDVWADADEAHGDLDTPENREDFLEGFVWICCEKDANGLGCTKGKHAAHSGRFKKALGDPDPVKNDAANFEEEDDDGDEGEDEDEDEE</sequence>